<evidence type="ECO:0000313" key="2">
    <source>
        <dbReference type="EMBL" id="CAI0655380.1"/>
    </source>
</evidence>
<proteinExistence type="predicted"/>
<sequence>EGEPETPIRCQVDIEAYGGVEHLPNDSNGRVIDTTAYSPQNPHFSPRSSDVQDDVSRPSTPESLTDDLVSPRDTAEPLLPCIQVNTETPSPTPECTSIGVMQVSPALTVNETLSPSAVSDGLSPDPSESSMTPRSKLDESIHVEKSEFSHEPLPVFINNAVDTIRGLSQNHTEGPSEDDQILVRDLKAKCINTNWSNGANWLRCIEKGDDSRQRLNVSHMITFAAFARWYDSQVAEVQRRKPDTPNKTASNEVMKRLMTHMTSPTTSNKIASTARSSLRTRLTKGRRLLDLIERFGFGVVFVKRTWELTKARAEDVQDFVDDLDQNTNKLIVLKHLCDQFDEFVEHGKANVANFVQSIRNEACLTRLIHWDLVSNNEVNEQLTELAEAVKLKDFSFRSVLQPQTNQEIHLAVTSEDLETLRPETSLSSGIVEAALHMADKPTNIRIGSTIYMGNSQSFAQAQEEISAARVEPNEKSGLVYLFTIDHGKQGLSLLEIDNQRRHIQHFVANQDNGRISRQLGKAFRYLKYGQIENVCIETVNVWNSGPLIIRIANLRML</sequence>
<feature type="region of interest" description="Disordered" evidence="1">
    <location>
        <begin position="19"/>
        <end position="73"/>
    </location>
</feature>
<accession>A0A9W4WNJ8</accession>
<evidence type="ECO:0000313" key="3">
    <source>
        <dbReference type="Proteomes" id="UP001152533"/>
    </source>
</evidence>
<feature type="compositionally biased region" description="Polar residues" evidence="1">
    <location>
        <begin position="35"/>
        <end position="49"/>
    </location>
</feature>
<feature type="non-terminal residue" evidence="2">
    <location>
        <position position="1"/>
    </location>
</feature>
<name>A0A9W4WNJ8_9PEZI</name>
<gene>
    <name evidence="2" type="ORF">CGXH109_LOCUS148512</name>
</gene>
<evidence type="ECO:0000256" key="1">
    <source>
        <dbReference type="SAM" id="MobiDB-lite"/>
    </source>
</evidence>
<feature type="region of interest" description="Disordered" evidence="1">
    <location>
        <begin position="114"/>
        <end position="136"/>
    </location>
</feature>
<feature type="non-terminal residue" evidence="2">
    <location>
        <position position="557"/>
    </location>
</feature>
<dbReference type="AlphaFoldDB" id="A0A9W4WNJ8"/>
<dbReference type="EMBL" id="CAMGZC010002897">
    <property type="protein sequence ID" value="CAI0655380.1"/>
    <property type="molecule type" value="Genomic_DNA"/>
</dbReference>
<dbReference type="Proteomes" id="UP001152533">
    <property type="component" value="Unassembled WGS sequence"/>
</dbReference>
<reference evidence="2" key="1">
    <citation type="submission" date="2022-08" db="EMBL/GenBank/DDBJ databases">
        <authorList>
            <person name="Giroux E."/>
            <person name="Giroux E."/>
        </authorList>
    </citation>
    <scope>NUCLEOTIDE SEQUENCE</scope>
    <source>
        <strain evidence="2">H1091258</strain>
    </source>
</reference>
<protein>
    <submittedName>
        <fullName evidence="2">Uncharacterized protein</fullName>
    </submittedName>
</protein>
<comment type="caution">
    <text evidence="2">The sequence shown here is derived from an EMBL/GenBank/DDBJ whole genome shotgun (WGS) entry which is preliminary data.</text>
</comment>
<organism evidence="2 3">
    <name type="scientific">Colletotrichum noveboracense</name>
    <dbReference type="NCBI Taxonomy" id="2664923"/>
    <lineage>
        <taxon>Eukaryota</taxon>
        <taxon>Fungi</taxon>
        <taxon>Dikarya</taxon>
        <taxon>Ascomycota</taxon>
        <taxon>Pezizomycotina</taxon>
        <taxon>Sordariomycetes</taxon>
        <taxon>Hypocreomycetidae</taxon>
        <taxon>Glomerellales</taxon>
        <taxon>Glomerellaceae</taxon>
        <taxon>Colletotrichum</taxon>
        <taxon>Colletotrichum gloeosporioides species complex</taxon>
    </lineage>
</organism>
<keyword evidence="3" id="KW-1185">Reference proteome</keyword>